<name>A0ABV7P524_9PSEU</name>
<evidence type="ECO:0000313" key="3">
    <source>
        <dbReference type="Proteomes" id="UP001595645"/>
    </source>
</evidence>
<keyword evidence="3" id="KW-1185">Reference proteome</keyword>
<dbReference type="EMBL" id="JBHRWK010000050">
    <property type="protein sequence ID" value="MFC3453523.1"/>
    <property type="molecule type" value="Genomic_DNA"/>
</dbReference>
<feature type="domain" description="ANTAR" evidence="1">
    <location>
        <begin position="27"/>
        <end position="78"/>
    </location>
</feature>
<dbReference type="InterPro" id="IPR011006">
    <property type="entry name" value="CheY-like_superfamily"/>
</dbReference>
<organism evidence="2 3">
    <name type="scientific">Amycolatopsis speibonae</name>
    <dbReference type="NCBI Taxonomy" id="1450224"/>
    <lineage>
        <taxon>Bacteria</taxon>
        <taxon>Bacillati</taxon>
        <taxon>Actinomycetota</taxon>
        <taxon>Actinomycetes</taxon>
        <taxon>Pseudonocardiales</taxon>
        <taxon>Pseudonocardiaceae</taxon>
        <taxon>Amycolatopsis</taxon>
    </lineage>
</organism>
<dbReference type="SUPFAM" id="SSF52172">
    <property type="entry name" value="CheY-like"/>
    <property type="match status" value="1"/>
</dbReference>
<dbReference type="Proteomes" id="UP001595645">
    <property type="component" value="Unassembled WGS sequence"/>
</dbReference>
<dbReference type="Pfam" id="PF03861">
    <property type="entry name" value="ANTAR"/>
    <property type="match status" value="1"/>
</dbReference>
<gene>
    <name evidence="2" type="ORF">ACFOSH_29135</name>
</gene>
<dbReference type="Gene3D" id="1.10.10.10">
    <property type="entry name" value="Winged helix-like DNA-binding domain superfamily/Winged helix DNA-binding domain"/>
    <property type="match status" value="1"/>
</dbReference>
<dbReference type="PROSITE" id="PS50921">
    <property type="entry name" value="ANTAR"/>
    <property type="match status" value="1"/>
</dbReference>
<dbReference type="RefSeq" id="WP_378242279.1">
    <property type="nucleotide sequence ID" value="NZ_JBHRWK010000050.1"/>
</dbReference>
<evidence type="ECO:0000313" key="2">
    <source>
        <dbReference type="EMBL" id="MFC3453523.1"/>
    </source>
</evidence>
<comment type="caution">
    <text evidence="2">The sequence shown here is derived from an EMBL/GenBank/DDBJ whole genome shotgun (WGS) entry which is preliminary data.</text>
</comment>
<sequence>MPTRRRTAAGQALADIATIGIPHHRLVRRQEIVTVPLQTALNNRVIIEQAKGVLAERLRISVEDAFGVLRAHARSNNL</sequence>
<dbReference type="SMART" id="SM01012">
    <property type="entry name" value="ANTAR"/>
    <property type="match status" value="1"/>
</dbReference>
<dbReference type="InterPro" id="IPR005561">
    <property type="entry name" value="ANTAR"/>
</dbReference>
<proteinExistence type="predicted"/>
<accession>A0ABV7P524</accession>
<dbReference type="InterPro" id="IPR036388">
    <property type="entry name" value="WH-like_DNA-bd_sf"/>
</dbReference>
<protein>
    <submittedName>
        <fullName evidence="2">ANTAR domain-containing protein</fullName>
    </submittedName>
</protein>
<reference evidence="3" key="1">
    <citation type="journal article" date="2019" name="Int. J. Syst. Evol. Microbiol.">
        <title>The Global Catalogue of Microorganisms (GCM) 10K type strain sequencing project: providing services to taxonomists for standard genome sequencing and annotation.</title>
        <authorList>
            <consortium name="The Broad Institute Genomics Platform"/>
            <consortium name="The Broad Institute Genome Sequencing Center for Infectious Disease"/>
            <person name="Wu L."/>
            <person name="Ma J."/>
        </authorList>
    </citation>
    <scope>NUCLEOTIDE SEQUENCE [LARGE SCALE GENOMIC DNA]</scope>
    <source>
        <strain evidence="3">CGMCC 4.7676</strain>
    </source>
</reference>
<evidence type="ECO:0000259" key="1">
    <source>
        <dbReference type="PROSITE" id="PS50921"/>
    </source>
</evidence>